<protein>
    <submittedName>
        <fullName evidence="2">Uncharacterized protein</fullName>
    </submittedName>
</protein>
<evidence type="ECO:0000313" key="3">
    <source>
        <dbReference type="Proteomes" id="UP000002931"/>
    </source>
</evidence>
<proteinExistence type="predicted"/>
<gene>
    <name evidence="2" type="ORF">RB2654_14675</name>
</gene>
<keyword evidence="3" id="KW-1185">Reference proteome</keyword>
<organism evidence="2 3">
    <name type="scientific">Maritimibacter alkaliphilus HTCC2654</name>
    <dbReference type="NCBI Taxonomy" id="314271"/>
    <lineage>
        <taxon>Bacteria</taxon>
        <taxon>Pseudomonadati</taxon>
        <taxon>Pseudomonadota</taxon>
        <taxon>Alphaproteobacteria</taxon>
        <taxon>Rhodobacterales</taxon>
        <taxon>Roseobacteraceae</taxon>
        <taxon>Maritimibacter</taxon>
    </lineage>
</organism>
<evidence type="ECO:0000256" key="1">
    <source>
        <dbReference type="SAM" id="MobiDB-lite"/>
    </source>
</evidence>
<accession>A3VGY4</accession>
<evidence type="ECO:0000313" key="2">
    <source>
        <dbReference type="EMBL" id="EAQ12539.1"/>
    </source>
</evidence>
<dbReference type="EMBL" id="AAMT01000008">
    <property type="protein sequence ID" value="EAQ12539.1"/>
    <property type="molecule type" value="Genomic_DNA"/>
</dbReference>
<dbReference type="HOGENOM" id="CLU_3390180_0_0_5"/>
<name>A3VGY4_9RHOB</name>
<sequence>MCWTGRPRPEPRGSGSTGRSVVRDSSETGPVG</sequence>
<feature type="region of interest" description="Disordered" evidence="1">
    <location>
        <begin position="1"/>
        <end position="32"/>
    </location>
</feature>
<reference evidence="2 3" key="1">
    <citation type="journal article" date="2010" name="J. Bacteriol.">
        <title>Genome sequences of Pelagibaca bermudensis HTCC2601T and Maritimibacter alkaliphilus HTCC2654T, the type strains of two marine Roseobacter genera.</title>
        <authorList>
            <person name="Thrash J.C."/>
            <person name="Cho J.C."/>
            <person name="Ferriera S."/>
            <person name="Johnson J."/>
            <person name="Vergin K.L."/>
            <person name="Giovannoni S.J."/>
        </authorList>
    </citation>
    <scope>NUCLEOTIDE SEQUENCE [LARGE SCALE GENOMIC DNA]</scope>
    <source>
        <strain evidence="2 3">HTCC2654</strain>
    </source>
</reference>
<dbReference type="AlphaFoldDB" id="A3VGY4"/>
<comment type="caution">
    <text evidence="2">The sequence shown here is derived from an EMBL/GenBank/DDBJ whole genome shotgun (WGS) entry which is preliminary data.</text>
</comment>
<dbReference type="Proteomes" id="UP000002931">
    <property type="component" value="Unassembled WGS sequence"/>
</dbReference>